<dbReference type="EMBL" id="JAGSXJ010000023">
    <property type="protein sequence ID" value="KAH6677015.1"/>
    <property type="molecule type" value="Genomic_DNA"/>
</dbReference>
<dbReference type="Gene3D" id="4.10.240.10">
    <property type="entry name" value="Zn(2)-C6 fungal-type DNA-binding domain"/>
    <property type="match status" value="1"/>
</dbReference>
<sequence length="740" mass="82658">MPSNERGERPSRASLRRPNGRPQACEPCRKRKVACDNRQPICLRCEKAARSTTCQYIVDPRMSIAVEPEAPRPRRRELPPSSSRISIVAPIAPASLITHPTEIPSSPSSSHASSRHQSAAPRQPSPNSSFSPVSDTPLSNPVTGPGYLGPTSFCGIYEEAEERLSLLQEICENARSDPDTYIPTSSLPDLSPRTLETCLLVLRQIPVRKEAERLCSVYTNPNEIWFWLFGNSALASLFDTFGDVLGDERTDAGLADMAKRLCFNTSHSFPENADGPETWERQFTGANFRWETLAILFTYFSFGTNVSTPMRYECMRVPKLRSKMNDYLDAIDIGVQLCRTLNNGSTFLLFVLFRRTILESMRSGDASPLVWKGQGEVVSHLTFLGLHAESNPPNYVPTLCTEWRRRLCYYVFNIDKVIAAFTGRPPGFSRRYLLTPWPLDIPDKDLKAGKETLAKFAATQLDANGWNKAGTVGPATICRARAVVSAFRDEIFELAMGNGVGITVDLLWDIFHREKAAMAALPPGLLYRHEDLSRTDVDHNMLAFRLLVHLEHLQNRFFLYRMLKQRGYDIQADLVAVSFELVSLTLLYWTHLDRVPRIVTDLEWLVMAYAAPGGGILSQELLCPTTTPGTAAGGETRPSRFAIIEKLFLLVGFLDWVSPNAPNGDLCRSCKRVIRHVLDKVTSQEPTPAPGVEQAAPAFEPWNWDIGGTSLDFDFELLDTFDWLRPDMHSSQGQLGSGLG</sequence>
<dbReference type="InterPro" id="IPR001138">
    <property type="entry name" value="Zn2Cys6_DnaBD"/>
</dbReference>
<dbReference type="SMART" id="SM00066">
    <property type="entry name" value="GAL4"/>
    <property type="match status" value="1"/>
</dbReference>
<dbReference type="InterPro" id="IPR050613">
    <property type="entry name" value="Sec_Metabolite_Reg"/>
</dbReference>
<dbReference type="OrthoDB" id="6612291at2759"/>
<protein>
    <recommendedName>
        <fullName evidence="4">Zn(2)-C6 fungal-type domain-containing protein</fullName>
    </recommendedName>
</protein>
<dbReference type="Proteomes" id="UP000770015">
    <property type="component" value="Unassembled WGS sequence"/>
</dbReference>
<organism evidence="5 6">
    <name type="scientific">Plectosphaerella plurivora</name>
    <dbReference type="NCBI Taxonomy" id="936078"/>
    <lineage>
        <taxon>Eukaryota</taxon>
        <taxon>Fungi</taxon>
        <taxon>Dikarya</taxon>
        <taxon>Ascomycota</taxon>
        <taxon>Pezizomycotina</taxon>
        <taxon>Sordariomycetes</taxon>
        <taxon>Hypocreomycetidae</taxon>
        <taxon>Glomerellales</taxon>
        <taxon>Plectosphaerellaceae</taxon>
        <taxon>Plectosphaerella</taxon>
    </lineage>
</organism>
<dbReference type="PANTHER" id="PTHR31001">
    <property type="entry name" value="UNCHARACTERIZED TRANSCRIPTIONAL REGULATORY PROTEIN"/>
    <property type="match status" value="1"/>
</dbReference>
<feature type="region of interest" description="Disordered" evidence="3">
    <location>
        <begin position="67"/>
        <end position="86"/>
    </location>
</feature>
<evidence type="ECO:0000313" key="6">
    <source>
        <dbReference type="Proteomes" id="UP000770015"/>
    </source>
</evidence>
<evidence type="ECO:0000256" key="1">
    <source>
        <dbReference type="ARBA" id="ARBA00004123"/>
    </source>
</evidence>
<dbReference type="GO" id="GO:0008270">
    <property type="term" value="F:zinc ion binding"/>
    <property type="evidence" value="ECO:0007669"/>
    <property type="project" value="InterPro"/>
</dbReference>
<gene>
    <name evidence="5" type="ORF">F5X68DRAFT_37933</name>
</gene>
<dbReference type="CDD" id="cd12148">
    <property type="entry name" value="fungal_TF_MHR"/>
    <property type="match status" value="1"/>
</dbReference>
<dbReference type="GO" id="GO:0000981">
    <property type="term" value="F:DNA-binding transcription factor activity, RNA polymerase II-specific"/>
    <property type="evidence" value="ECO:0007669"/>
    <property type="project" value="InterPro"/>
</dbReference>
<feature type="region of interest" description="Disordered" evidence="3">
    <location>
        <begin position="98"/>
        <end position="144"/>
    </location>
</feature>
<feature type="compositionally biased region" description="Basic and acidic residues" evidence="3">
    <location>
        <begin position="1"/>
        <end position="11"/>
    </location>
</feature>
<name>A0A9P8V5L5_9PEZI</name>
<dbReference type="CDD" id="cd00067">
    <property type="entry name" value="GAL4"/>
    <property type="match status" value="1"/>
</dbReference>
<dbReference type="PROSITE" id="PS00463">
    <property type="entry name" value="ZN2_CY6_FUNGAL_1"/>
    <property type="match status" value="1"/>
</dbReference>
<dbReference type="PANTHER" id="PTHR31001:SF40">
    <property type="entry name" value="ZN(II)2CYS6 TRANSCRIPTION FACTOR (EUROFUNG)"/>
    <property type="match status" value="1"/>
</dbReference>
<accession>A0A9P8V5L5</accession>
<feature type="compositionally biased region" description="Low complexity" evidence="3">
    <location>
        <begin position="104"/>
        <end position="122"/>
    </location>
</feature>
<evidence type="ECO:0000259" key="4">
    <source>
        <dbReference type="PROSITE" id="PS50048"/>
    </source>
</evidence>
<comment type="subcellular location">
    <subcellularLocation>
        <location evidence="1">Nucleus</location>
    </subcellularLocation>
</comment>
<feature type="compositionally biased region" description="Basic and acidic residues" evidence="3">
    <location>
        <begin position="69"/>
        <end position="78"/>
    </location>
</feature>
<comment type="caution">
    <text evidence="5">The sequence shown here is derived from an EMBL/GenBank/DDBJ whole genome shotgun (WGS) entry which is preliminary data.</text>
</comment>
<feature type="compositionally biased region" description="Polar residues" evidence="3">
    <location>
        <begin position="125"/>
        <end position="142"/>
    </location>
</feature>
<keyword evidence="2" id="KW-0539">Nucleus</keyword>
<dbReference type="AlphaFoldDB" id="A0A9P8V5L5"/>
<reference evidence="5" key="1">
    <citation type="journal article" date="2021" name="Nat. Commun.">
        <title>Genetic determinants of endophytism in the Arabidopsis root mycobiome.</title>
        <authorList>
            <person name="Mesny F."/>
            <person name="Miyauchi S."/>
            <person name="Thiergart T."/>
            <person name="Pickel B."/>
            <person name="Atanasova L."/>
            <person name="Karlsson M."/>
            <person name="Huettel B."/>
            <person name="Barry K.W."/>
            <person name="Haridas S."/>
            <person name="Chen C."/>
            <person name="Bauer D."/>
            <person name="Andreopoulos W."/>
            <person name="Pangilinan J."/>
            <person name="LaButti K."/>
            <person name="Riley R."/>
            <person name="Lipzen A."/>
            <person name="Clum A."/>
            <person name="Drula E."/>
            <person name="Henrissat B."/>
            <person name="Kohler A."/>
            <person name="Grigoriev I.V."/>
            <person name="Martin F.M."/>
            <person name="Hacquard S."/>
        </authorList>
    </citation>
    <scope>NUCLEOTIDE SEQUENCE</scope>
    <source>
        <strain evidence="5">MPI-SDFR-AT-0117</strain>
    </source>
</reference>
<evidence type="ECO:0000256" key="2">
    <source>
        <dbReference type="ARBA" id="ARBA00023242"/>
    </source>
</evidence>
<feature type="domain" description="Zn(2)-C6 fungal-type" evidence="4">
    <location>
        <begin position="24"/>
        <end position="56"/>
    </location>
</feature>
<dbReference type="SUPFAM" id="SSF57701">
    <property type="entry name" value="Zn2/Cys6 DNA-binding domain"/>
    <property type="match status" value="1"/>
</dbReference>
<feature type="region of interest" description="Disordered" evidence="3">
    <location>
        <begin position="1"/>
        <end position="25"/>
    </location>
</feature>
<keyword evidence="6" id="KW-1185">Reference proteome</keyword>
<dbReference type="GO" id="GO:0005634">
    <property type="term" value="C:nucleus"/>
    <property type="evidence" value="ECO:0007669"/>
    <property type="project" value="UniProtKB-SubCell"/>
</dbReference>
<dbReference type="Pfam" id="PF00172">
    <property type="entry name" value="Zn_clus"/>
    <property type="match status" value="1"/>
</dbReference>
<evidence type="ECO:0000313" key="5">
    <source>
        <dbReference type="EMBL" id="KAH6677015.1"/>
    </source>
</evidence>
<proteinExistence type="predicted"/>
<dbReference type="PROSITE" id="PS50048">
    <property type="entry name" value="ZN2_CY6_FUNGAL_2"/>
    <property type="match status" value="1"/>
</dbReference>
<dbReference type="InterPro" id="IPR036864">
    <property type="entry name" value="Zn2-C6_fun-type_DNA-bd_sf"/>
</dbReference>
<evidence type="ECO:0000256" key="3">
    <source>
        <dbReference type="SAM" id="MobiDB-lite"/>
    </source>
</evidence>